<keyword evidence="2" id="KW-1185">Reference proteome</keyword>
<comment type="caution">
    <text evidence="1">The sequence shown here is derived from an EMBL/GenBank/DDBJ whole genome shotgun (WGS) entry which is preliminary data.</text>
</comment>
<reference evidence="1" key="1">
    <citation type="submission" date="2024-01" db="EMBL/GenBank/DDBJ databases">
        <title>First draft genome sequence data of TA4-1, the type strain of Gram-positive actinobacterium Streptomyces chiangmaiensis.</title>
        <authorList>
            <person name="Yasawong M."/>
            <person name="Nantapong N."/>
        </authorList>
    </citation>
    <scope>NUCLEOTIDE SEQUENCE</scope>
    <source>
        <strain evidence="1">TA4-1</strain>
    </source>
</reference>
<protein>
    <submittedName>
        <fullName evidence="1">Uncharacterized protein</fullName>
    </submittedName>
</protein>
<evidence type="ECO:0000313" key="2">
    <source>
        <dbReference type="Proteomes" id="UP001333996"/>
    </source>
</evidence>
<organism evidence="1 2">
    <name type="scientific">Streptomyces chiangmaiensis</name>
    <dbReference type="NCBI Taxonomy" id="766497"/>
    <lineage>
        <taxon>Bacteria</taxon>
        <taxon>Bacillati</taxon>
        <taxon>Actinomycetota</taxon>
        <taxon>Actinomycetes</taxon>
        <taxon>Kitasatosporales</taxon>
        <taxon>Streptomycetaceae</taxon>
        <taxon>Streptomyces</taxon>
    </lineage>
</organism>
<sequence>MEELIASRRGHTLVDEPGTWLFPGRVPGKPLSSDQLVLRLRALGVNPREDRATALFTLAAQVPAAILARMLGIHRAVAVQWQRASGGDWAAYAADVAARPVRSRSAD</sequence>
<proteinExistence type="predicted"/>
<dbReference type="RefSeq" id="WP_329511832.1">
    <property type="nucleotide sequence ID" value="NZ_BAAAYZ010000159.1"/>
</dbReference>
<accession>A0ABU7FTK9</accession>
<gene>
    <name evidence="1" type="ORF">VXC91_37525</name>
</gene>
<evidence type="ECO:0000313" key="1">
    <source>
        <dbReference type="EMBL" id="MED7827450.1"/>
    </source>
</evidence>
<name>A0ABU7FTK9_9ACTN</name>
<dbReference type="EMBL" id="JAYWVC010000234">
    <property type="protein sequence ID" value="MED7827450.1"/>
    <property type="molecule type" value="Genomic_DNA"/>
</dbReference>
<dbReference type="Proteomes" id="UP001333996">
    <property type="component" value="Unassembled WGS sequence"/>
</dbReference>